<accession>A0A1I0AML1</accession>
<evidence type="ECO:0000256" key="3">
    <source>
        <dbReference type="ARBA" id="ARBA00004496"/>
    </source>
</evidence>
<gene>
    <name evidence="16" type="primary">murB</name>
    <name evidence="18" type="ORF">SAMN03080614_10238</name>
</gene>
<dbReference type="STRING" id="1120990.SAMN03080614_10238"/>
<dbReference type="Proteomes" id="UP000243819">
    <property type="component" value="Unassembled WGS sequence"/>
</dbReference>
<keyword evidence="8 16" id="KW-0274">FAD</keyword>
<evidence type="ECO:0000256" key="16">
    <source>
        <dbReference type="HAMAP-Rule" id="MF_00037"/>
    </source>
</evidence>
<dbReference type="InterPro" id="IPR011601">
    <property type="entry name" value="MurB_C"/>
</dbReference>
<dbReference type="PANTHER" id="PTHR21071">
    <property type="entry name" value="UDP-N-ACETYLENOLPYRUVOYLGLUCOSAMINE REDUCTASE"/>
    <property type="match status" value="1"/>
</dbReference>
<evidence type="ECO:0000256" key="9">
    <source>
        <dbReference type="ARBA" id="ARBA00022857"/>
    </source>
</evidence>
<comment type="catalytic activity">
    <reaction evidence="15 16">
        <text>UDP-N-acetyl-alpha-D-muramate + NADP(+) = UDP-N-acetyl-3-O-(1-carboxyvinyl)-alpha-D-glucosamine + NADPH + H(+)</text>
        <dbReference type="Rhea" id="RHEA:12248"/>
        <dbReference type="ChEBI" id="CHEBI:15378"/>
        <dbReference type="ChEBI" id="CHEBI:57783"/>
        <dbReference type="ChEBI" id="CHEBI:58349"/>
        <dbReference type="ChEBI" id="CHEBI:68483"/>
        <dbReference type="ChEBI" id="CHEBI:70757"/>
        <dbReference type="EC" id="1.3.1.98"/>
    </reaction>
</comment>
<feature type="domain" description="FAD-binding PCMH-type" evidence="17">
    <location>
        <begin position="29"/>
        <end position="194"/>
    </location>
</feature>
<evidence type="ECO:0000259" key="17">
    <source>
        <dbReference type="PROSITE" id="PS51387"/>
    </source>
</evidence>
<evidence type="ECO:0000256" key="5">
    <source>
        <dbReference type="ARBA" id="ARBA00022490"/>
    </source>
</evidence>
<dbReference type="EC" id="1.3.1.98" evidence="16"/>
<evidence type="ECO:0000256" key="8">
    <source>
        <dbReference type="ARBA" id="ARBA00022827"/>
    </source>
</evidence>
<feature type="active site" description="Proton donor" evidence="16">
    <location>
        <position position="223"/>
    </location>
</feature>
<keyword evidence="10 16" id="KW-0133">Cell shape</keyword>
<dbReference type="RefSeq" id="WP_091350632.1">
    <property type="nucleotide sequence ID" value="NZ_FOIF01000023.1"/>
</dbReference>
<keyword evidence="6 16" id="KW-0132">Cell division</keyword>
<dbReference type="SUPFAM" id="SSF56194">
    <property type="entry name" value="Uridine diphospho-N-Acetylenolpyruvylglucosamine reductase, MurB, C-terminal domain"/>
    <property type="match status" value="1"/>
</dbReference>
<organism evidence="18 19">
    <name type="scientific">Anaerobranca gottschalkii DSM 13577</name>
    <dbReference type="NCBI Taxonomy" id="1120990"/>
    <lineage>
        <taxon>Bacteria</taxon>
        <taxon>Bacillati</taxon>
        <taxon>Bacillota</taxon>
        <taxon>Clostridia</taxon>
        <taxon>Eubacteriales</taxon>
        <taxon>Proteinivoracaceae</taxon>
        <taxon>Anaerobranca</taxon>
    </lineage>
</organism>
<dbReference type="Gene3D" id="3.30.43.10">
    <property type="entry name" value="Uridine Diphospho-n-acetylenolpyruvylglucosamine Reductase, domain 2"/>
    <property type="match status" value="1"/>
</dbReference>
<dbReference type="InterPro" id="IPR016167">
    <property type="entry name" value="FAD-bd_PCMH_sub1"/>
</dbReference>
<evidence type="ECO:0000256" key="7">
    <source>
        <dbReference type="ARBA" id="ARBA00022630"/>
    </source>
</evidence>
<reference evidence="19" key="1">
    <citation type="submission" date="2016-10" db="EMBL/GenBank/DDBJ databases">
        <authorList>
            <person name="Varghese N."/>
            <person name="Submissions S."/>
        </authorList>
    </citation>
    <scope>NUCLEOTIDE SEQUENCE [LARGE SCALE GENOMIC DNA]</scope>
    <source>
        <strain evidence="19">DSM 13577</strain>
    </source>
</reference>
<keyword evidence="13 16" id="KW-0131">Cell cycle</keyword>
<sequence length="299" mass="33430">MVLEKELKAILGEENLKINHPLKDYTTFKIGGPADYFATPSTEEALLQLINYAKEFNIPFFVLGKGSNILISDEGYRGIIINLTEKLNKITGEDERIYAQSGATLTDISKKALEHSLTGFEFAIGIPGSFGGGIFMNAGAYEGQMSDVVERVWVIRNGEIVPIDKEEMEFGYRKSIFQKYNDIIIKGCIKLQKGDYNQIKAKMDELTQKREEKQPLELPSAGSVFKRPQGYFAGKLIEDSGLRGYRIGGAQVSEKHCGFIVNTGGATAQDVKDLIQYIQKTVKEKFGVELEREVKYLES</sequence>
<dbReference type="EMBL" id="FOIF01000023">
    <property type="protein sequence ID" value="SES94617.1"/>
    <property type="molecule type" value="Genomic_DNA"/>
</dbReference>
<keyword evidence="14 16" id="KW-0961">Cell wall biogenesis/degradation</keyword>
<dbReference type="Pfam" id="PF02873">
    <property type="entry name" value="MurB_C"/>
    <property type="match status" value="1"/>
</dbReference>
<feature type="active site" evidence="16">
    <location>
        <position position="293"/>
    </location>
</feature>
<comment type="cofactor">
    <cofactor evidence="1 16">
        <name>FAD</name>
        <dbReference type="ChEBI" id="CHEBI:57692"/>
    </cofactor>
</comment>
<evidence type="ECO:0000256" key="1">
    <source>
        <dbReference type="ARBA" id="ARBA00001974"/>
    </source>
</evidence>
<evidence type="ECO:0000256" key="6">
    <source>
        <dbReference type="ARBA" id="ARBA00022618"/>
    </source>
</evidence>
<keyword evidence="7 16" id="KW-0285">Flavoprotein</keyword>
<evidence type="ECO:0000313" key="19">
    <source>
        <dbReference type="Proteomes" id="UP000243819"/>
    </source>
</evidence>
<dbReference type="InterPro" id="IPR006094">
    <property type="entry name" value="Oxid_FAD_bind_N"/>
</dbReference>
<dbReference type="PROSITE" id="PS51387">
    <property type="entry name" value="FAD_PCMH"/>
    <property type="match status" value="1"/>
</dbReference>
<protein>
    <recommendedName>
        <fullName evidence="16">UDP-N-acetylenolpyruvoylglucosamine reductase</fullName>
        <ecNumber evidence="16">1.3.1.98</ecNumber>
    </recommendedName>
    <alternativeName>
        <fullName evidence="16">UDP-N-acetylmuramate dehydrogenase</fullName>
    </alternativeName>
</protein>
<dbReference type="HAMAP" id="MF_00037">
    <property type="entry name" value="MurB"/>
    <property type="match status" value="1"/>
</dbReference>
<comment type="subcellular location">
    <subcellularLocation>
        <location evidence="3 16">Cytoplasm</location>
    </subcellularLocation>
</comment>
<dbReference type="AlphaFoldDB" id="A0A1I0AML1"/>
<dbReference type="GO" id="GO:0071555">
    <property type="term" value="P:cell wall organization"/>
    <property type="evidence" value="ECO:0007669"/>
    <property type="project" value="UniProtKB-KW"/>
</dbReference>
<dbReference type="InterPro" id="IPR003170">
    <property type="entry name" value="MurB"/>
</dbReference>
<dbReference type="NCBIfam" id="NF010480">
    <property type="entry name" value="PRK13905.1"/>
    <property type="match status" value="1"/>
</dbReference>
<keyword evidence="11 16" id="KW-0573">Peptidoglycan synthesis</keyword>
<keyword evidence="19" id="KW-1185">Reference proteome</keyword>
<keyword evidence="5 16" id="KW-0963">Cytoplasm</keyword>
<evidence type="ECO:0000256" key="4">
    <source>
        <dbReference type="ARBA" id="ARBA00004752"/>
    </source>
</evidence>
<dbReference type="Pfam" id="PF01565">
    <property type="entry name" value="FAD_binding_4"/>
    <property type="match status" value="1"/>
</dbReference>
<comment type="similarity">
    <text evidence="16">Belongs to the MurB family.</text>
</comment>
<dbReference type="GO" id="GO:0009252">
    <property type="term" value="P:peptidoglycan biosynthetic process"/>
    <property type="evidence" value="ECO:0007669"/>
    <property type="project" value="UniProtKB-UniRule"/>
</dbReference>
<dbReference type="InterPro" id="IPR036635">
    <property type="entry name" value="MurB_C_sf"/>
</dbReference>
<dbReference type="InterPro" id="IPR036318">
    <property type="entry name" value="FAD-bd_PCMH-like_sf"/>
</dbReference>
<evidence type="ECO:0000313" key="18">
    <source>
        <dbReference type="EMBL" id="SES94617.1"/>
    </source>
</evidence>
<dbReference type="GO" id="GO:0051301">
    <property type="term" value="P:cell division"/>
    <property type="evidence" value="ECO:0007669"/>
    <property type="project" value="UniProtKB-KW"/>
</dbReference>
<keyword evidence="9 16" id="KW-0521">NADP</keyword>
<evidence type="ECO:0000256" key="2">
    <source>
        <dbReference type="ARBA" id="ARBA00003921"/>
    </source>
</evidence>
<evidence type="ECO:0000256" key="10">
    <source>
        <dbReference type="ARBA" id="ARBA00022960"/>
    </source>
</evidence>
<dbReference type="InterPro" id="IPR016169">
    <property type="entry name" value="FAD-bd_PCMH_sub2"/>
</dbReference>
<comment type="function">
    <text evidence="2 16">Cell wall formation.</text>
</comment>
<keyword evidence="12 16" id="KW-0560">Oxidoreductase</keyword>
<dbReference type="UniPathway" id="UPA00219"/>
<dbReference type="OrthoDB" id="9804753at2"/>
<dbReference type="PANTHER" id="PTHR21071:SF4">
    <property type="entry name" value="UDP-N-ACETYLENOLPYRUVOYLGLUCOSAMINE REDUCTASE"/>
    <property type="match status" value="1"/>
</dbReference>
<feature type="active site" evidence="16">
    <location>
        <position position="173"/>
    </location>
</feature>
<evidence type="ECO:0000256" key="14">
    <source>
        <dbReference type="ARBA" id="ARBA00023316"/>
    </source>
</evidence>
<comment type="pathway">
    <text evidence="4 16">Cell wall biogenesis; peptidoglycan biosynthesis.</text>
</comment>
<name>A0A1I0AML1_9FIRM</name>
<evidence type="ECO:0000256" key="13">
    <source>
        <dbReference type="ARBA" id="ARBA00023306"/>
    </source>
</evidence>
<dbReference type="InterPro" id="IPR016166">
    <property type="entry name" value="FAD-bd_PCMH"/>
</dbReference>
<dbReference type="NCBIfam" id="TIGR00179">
    <property type="entry name" value="murB"/>
    <property type="match status" value="1"/>
</dbReference>
<dbReference type="GO" id="GO:0008762">
    <property type="term" value="F:UDP-N-acetylmuramate dehydrogenase activity"/>
    <property type="evidence" value="ECO:0007669"/>
    <property type="project" value="UniProtKB-UniRule"/>
</dbReference>
<dbReference type="Gene3D" id="3.30.465.10">
    <property type="match status" value="1"/>
</dbReference>
<dbReference type="GO" id="GO:0071949">
    <property type="term" value="F:FAD binding"/>
    <property type="evidence" value="ECO:0007669"/>
    <property type="project" value="InterPro"/>
</dbReference>
<evidence type="ECO:0000256" key="15">
    <source>
        <dbReference type="ARBA" id="ARBA00048914"/>
    </source>
</evidence>
<dbReference type="Gene3D" id="3.90.78.10">
    <property type="entry name" value="UDP-N-acetylenolpyruvoylglucosamine reductase, C-terminal domain"/>
    <property type="match status" value="1"/>
</dbReference>
<dbReference type="GO" id="GO:0005829">
    <property type="term" value="C:cytosol"/>
    <property type="evidence" value="ECO:0007669"/>
    <property type="project" value="TreeGrafter"/>
</dbReference>
<proteinExistence type="inferred from homology"/>
<evidence type="ECO:0000256" key="11">
    <source>
        <dbReference type="ARBA" id="ARBA00022984"/>
    </source>
</evidence>
<dbReference type="GO" id="GO:0008360">
    <property type="term" value="P:regulation of cell shape"/>
    <property type="evidence" value="ECO:0007669"/>
    <property type="project" value="UniProtKB-KW"/>
</dbReference>
<dbReference type="SUPFAM" id="SSF56176">
    <property type="entry name" value="FAD-binding/transporter-associated domain-like"/>
    <property type="match status" value="1"/>
</dbReference>
<evidence type="ECO:0000256" key="12">
    <source>
        <dbReference type="ARBA" id="ARBA00023002"/>
    </source>
</evidence>